<dbReference type="InterPro" id="IPR006472">
    <property type="entry name" value="Citrate_lyase_asu"/>
</dbReference>
<sequence>MKNALGVEIPEYIEGLGELKPFQGVWESIIGDEIPSTNIVRTLKAKKAHTSKLCGDLKEAVQKCNPFDGMTVTFHHHLRGGDGVLMQTIEILDEMGIKDITLASSSLTSAHDGLVPYVEKGMITRIFSSGIRGRLGEIISMGKLKHPAIIHSHGGRVRDILTGRIKPDLSVLAASAADEEGNATGAHGPSAFGSMGYADIDARYSKNVIIVTDNLVDYPCVPGSIRQHFVDHVVKVDSIGDATKIASGTTRITKSPMDLRIARIAATVIEHSGLFKDGMSFQVGAGGASLAVAKFLREDMKRKDIKGSFMIGGVTSYGVDMLEEGLFQAIFDVQSFDAAVSTSVLNNPQHIEITCDQYANPNNCGAMTNKLDVVVLGALEVDVDFNVNVITGSSGEIRGASGGHSDTASGANLSVIVCPSFRGRLPIVKDRVHTIVTPGESVDVIVTERGVCVNPSKPNLAAALKKAGVKVVDIKDLKKEVDAMTGIPAEKQLGDKVVALVEYRDGTIIDVIHNVENLS</sequence>
<dbReference type="EC" id="4.1.3.6" evidence="1"/>
<dbReference type="GO" id="GO:0008815">
    <property type="term" value="F:citrate (pro-3S)-lyase activity"/>
    <property type="evidence" value="ECO:0007669"/>
    <property type="project" value="UniProtKB-UniRule"/>
</dbReference>
<comment type="subcellular location">
    <subcellularLocation>
        <location evidence="1">Cytoplasm</location>
    </subcellularLocation>
</comment>
<evidence type="ECO:0000313" key="3">
    <source>
        <dbReference type="Proteomes" id="UP000248079"/>
    </source>
</evidence>
<comment type="catalytic activity">
    <reaction evidence="1">
        <text>citrate = oxaloacetate + acetate</text>
        <dbReference type="Rhea" id="RHEA:10760"/>
        <dbReference type="ChEBI" id="CHEBI:16452"/>
        <dbReference type="ChEBI" id="CHEBI:16947"/>
        <dbReference type="ChEBI" id="CHEBI:30089"/>
        <dbReference type="EC" id="4.1.3.6"/>
    </reaction>
</comment>
<proteinExistence type="predicted"/>
<name>A0A2V3ZXU0_9BACT</name>
<dbReference type="Pfam" id="PF04223">
    <property type="entry name" value="CitF"/>
    <property type="match status" value="1"/>
</dbReference>
<dbReference type="RefSeq" id="WP_110360767.1">
    <property type="nucleotide sequence ID" value="NZ_QFLI01000004.1"/>
</dbReference>
<dbReference type="PANTHER" id="PTHR40596">
    <property type="entry name" value="CITRATE LYASE ALPHA CHAIN"/>
    <property type="match status" value="1"/>
</dbReference>
<dbReference type="InterPro" id="IPR037171">
    <property type="entry name" value="NagB/RpiA_transferase-like"/>
</dbReference>
<comment type="caution">
    <text evidence="2">The sequence shown here is derived from an EMBL/GenBank/DDBJ whole genome shotgun (WGS) entry which is preliminary data.</text>
</comment>
<keyword evidence="3" id="KW-1185">Reference proteome</keyword>
<organism evidence="2 3">
    <name type="scientific">Marinifilum breve</name>
    <dbReference type="NCBI Taxonomy" id="2184082"/>
    <lineage>
        <taxon>Bacteria</taxon>
        <taxon>Pseudomonadati</taxon>
        <taxon>Bacteroidota</taxon>
        <taxon>Bacteroidia</taxon>
        <taxon>Marinilabiliales</taxon>
        <taxon>Marinifilaceae</taxon>
    </lineage>
</organism>
<dbReference type="NCBIfam" id="TIGR01584">
    <property type="entry name" value="citF"/>
    <property type="match status" value="1"/>
</dbReference>
<accession>A0A2V3ZXU0</accession>
<keyword evidence="1" id="KW-0963">Cytoplasm</keyword>
<dbReference type="GO" id="GO:0008814">
    <property type="term" value="F:citrate CoA-transferase activity"/>
    <property type="evidence" value="ECO:0007669"/>
    <property type="project" value="UniProtKB-UniRule"/>
</dbReference>
<dbReference type="PANTHER" id="PTHR40596:SF1">
    <property type="entry name" value="CITRATE LYASE ALPHA CHAIN"/>
    <property type="match status" value="1"/>
</dbReference>
<evidence type="ECO:0000256" key="1">
    <source>
        <dbReference type="PIRNR" id="PIRNR009451"/>
    </source>
</evidence>
<comment type="catalytic activity">
    <reaction evidence="1">
        <text>citrate + acetyl-CoA = (3S)-citryl-CoA + acetate</text>
        <dbReference type="Rhea" id="RHEA:19405"/>
        <dbReference type="ChEBI" id="CHEBI:16947"/>
        <dbReference type="ChEBI" id="CHEBI:30089"/>
        <dbReference type="ChEBI" id="CHEBI:57288"/>
        <dbReference type="ChEBI" id="CHEBI:57321"/>
        <dbReference type="EC" id="2.8.3.10"/>
    </reaction>
</comment>
<dbReference type="GO" id="GO:0005737">
    <property type="term" value="C:cytoplasm"/>
    <property type="evidence" value="ECO:0007669"/>
    <property type="project" value="UniProtKB-SubCell"/>
</dbReference>
<dbReference type="GO" id="GO:0006084">
    <property type="term" value="P:acetyl-CoA metabolic process"/>
    <property type="evidence" value="ECO:0007669"/>
    <property type="project" value="UniProtKB-UniRule"/>
</dbReference>
<dbReference type="PIRSF" id="PIRSF009451">
    <property type="entry name" value="Citrt_lyas_alpha"/>
    <property type="match status" value="1"/>
</dbReference>
<keyword evidence="1" id="KW-0808">Transferase</keyword>
<dbReference type="OrthoDB" id="9767643at2"/>
<keyword evidence="1 2" id="KW-0456">Lyase</keyword>
<dbReference type="GO" id="GO:0009346">
    <property type="term" value="C:ATP-independent citrate lyase complex"/>
    <property type="evidence" value="ECO:0007669"/>
    <property type="project" value="UniProtKB-UniRule"/>
</dbReference>
<protein>
    <recommendedName>
        <fullName evidence="1">Citrate lyase alpha chain</fullName>
        <shortName evidence="1">Citrase alpha chain</shortName>
        <ecNumber evidence="1">2.8.3.10</ecNumber>
        <ecNumber evidence="1">4.1.3.6</ecNumber>
    </recommendedName>
    <alternativeName>
        <fullName evidence="1">Citrate (pro-3S)-lyase alpha chain</fullName>
    </alternativeName>
    <alternativeName>
        <fullName evidence="1">Citrate CoA-transferase subunit</fullName>
    </alternativeName>
</protein>
<dbReference type="Proteomes" id="UP000248079">
    <property type="component" value="Unassembled WGS sequence"/>
</dbReference>
<reference evidence="2 3" key="1">
    <citation type="submission" date="2018-05" db="EMBL/GenBank/DDBJ databases">
        <title>Marinifilum breve JC075T sp. nov., a marine bacterium isolated from Yongle Blue Hole in the South China Sea.</title>
        <authorList>
            <person name="Fu T."/>
        </authorList>
    </citation>
    <scope>NUCLEOTIDE SEQUENCE [LARGE SCALE GENOMIC DNA]</scope>
    <source>
        <strain evidence="2 3">JC075</strain>
    </source>
</reference>
<dbReference type="Gene3D" id="3.40.1080.10">
    <property type="entry name" value="Glutaconate Coenzyme A-transferase"/>
    <property type="match status" value="2"/>
</dbReference>
<dbReference type="EMBL" id="QFLI01000004">
    <property type="protein sequence ID" value="PXY01136.1"/>
    <property type="molecule type" value="Genomic_DNA"/>
</dbReference>
<dbReference type="AlphaFoldDB" id="A0A2V3ZXU0"/>
<evidence type="ECO:0000313" key="2">
    <source>
        <dbReference type="EMBL" id="PXY01136.1"/>
    </source>
</evidence>
<dbReference type="SUPFAM" id="SSF100950">
    <property type="entry name" value="NagB/RpiA/CoA transferase-like"/>
    <property type="match status" value="2"/>
</dbReference>
<gene>
    <name evidence="2" type="primary">citF</name>
    <name evidence="2" type="ORF">DF185_10825</name>
</gene>
<dbReference type="EC" id="2.8.3.10" evidence="1"/>